<reference evidence="16" key="1">
    <citation type="journal article" date="2019" name="Int. J. Syst. Evol. Microbiol.">
        <title>The Global Catalogue of Microorganisms (GCM) 10K type strain sequencing project: providing services to taxonomists for standard genome sequencing and annotation.</title>
        <authorList>
            <consortium name="The Broad Institute Genomics Platform"/>
            <consortium name="The Broad Institute Genome Sequencing Center for Infectious Disease"/>
            <person name="Wu L."/>
            <person name="Ma J."/>
        </authorList>
    </citation>
    <scope>NUCLEOTIDE SEQUENCE [LARGE SCALE GENOMIC DNA]</scope>
    <source>
        <strain evidence="16">CGMCC 4.7241</strain>
    </source>
</reference>
<dbReference type="CDD" id="cd06577">
    <property type="entry name" value="PASTA_pknB"/>
    <property type="match status" value="3"/>
</dbReference>
<evidence type="ECO:0000256" key="2">
    <source>
        <dbReference type="ARBA" id="ARBA00022527"/>
    </source>
</evidence>
<feature type="domain" description="PASTA" evidence="14">
    <location>
        <begin position="494"/>
        <end position="558"/>
    </location>
</feature>
<dbReference type="Pfam" id="PF03793">
    <property type="entry name" value="PASTA"/>
    <property type="match status" value="3"/>
</dbReference>
<dbReference type="PROSITE" id="PS00108">
    <property type="entry name" value="PROTEIN_KINASE_ST"/>
    <property type="match status" value="1"/>
</dbReference>
<gene>
    <name evidence="15" type="primary">pknB</name>
    <name evidence="15" type="ORF">ACFOUW_39400</name>
</gene>
<evidence type="ECO:0000259" key="14">
    <source>
        <dbReference type="PROSITE" id="PS51178"/>
    </source>
</evidence>
<feature type="domain" description="PASTA" evidence="14">
    <location>
        <begin position="427"/>
        <end position="493"/>
    </location>
</feature>
<dbReference type="InterPro" id="IPR005543">
    <property type="entry name" value="PASTA_dom"/>
</dbReference>
<dbReference type="PANTHER" id="PTHR43289">
    <property type="entry name" value="MITOGEN-ACTIVATED PROTEIN KINASE KINASE KINASE 20-RELATED"/>
    <property type="match status" value="1"/>
</dbReference>
<evidence type="ECO:0000256" key="4">
    <source>
        <dbReference type="ARBA" id="ARBA00022737"/>
    </source>
</evidence>
<feature type="compositionally biased region" description="Acidic residues" evidence="11">
    <location>
        <begin position="458"/>
        <end position="467"/>
    </location>
</feature>
<evidence type="ECO:0000256" key="8">
    <source>
        <dbReference type="ARBA" id="ARBA00047899"/>
    </source>
</evidence>
<organism evidence="15 16">
    <name type="scientific">Tenggerimyces flavus</name>
    <dbReference type="NCBI Taxonomy" id="1708749"/>
    <lineage>
        <taxon>Bacteria</taxon>
        <taxon>Bacillati</taxon>
        <taxon>Actinomycetota</taxon>
        <taxon>Actinomycetes</taxon>
        <taxon>Propionibacteriales</taxon>
        <taxon>Nocardioidaceae</taxon>
        <taxon>Tenggerimyces</taxon>
    </lineage>
</organism>
<sequence length="624" mass="66964">MTEPRYLGGRYELGDVIGHGGMAEVRIGIDRRLGRTVAVKTLRVDLATDPTFQARFRREAQSAAGLNHPSIVAVYDTGEEKVGEVSVPYIVMEYVQGRTLRDVLREGRRILPERAMEITGDILEALEYSHRAGIVHRDIKPANVMLTPSGDVKVMDFGIARAVADASATMTQTAAVIGTAQYLSPEQARGESVDARSDIYSTGCLLYELLTSRPPFVGDSPVSVAYQHVREEPRPPSMVDPEVPPEGDAITLKALQKKPYDRYQSAAEMRADIDRALAGQRVVAPVVPIDATARFMPPDEVPSPYPASDYTGEQPGADDMTEKEKRNRRLAYILLTIAVVFVLGVAAFILTEMMSGDDEPKNVLVPTMIGKNVEQATADLQAQGLRVGAIKNVANDEVPKGQIISTNPAAGAPVAPNTEVELTVSSGQQLTAVPPVVGLKLDAARKKLEDAGFQVSEKEDETSEAEAGEVLSADPAEGTQQPPNTVITLTYSAGLVEVPDVVGETEQRATAMLRDAGFKVTPEYETSTSEEPGTVLEQIPGEGERRKVNSTVTIIVATEPDVEPSPSDSPDPSPSETASESPSPDPTQTEEEEGGGLELPGRSGSNEGQGVFAGWSSFWRTVFG</sequence>
<keyword evidence="7 10" id="KW-0067">ATP-binding</keyword>
<keyword evidence="3" id="KW-0808">Transferase</keyword>
<comment type="catalytic activity">
    <reaction evidence="8">
        <text>L-threonyl-[protein] + ATP = O-phospho-L-threonyl-[protein] + ADP + H(+)</text>
        <dbReference type="Rhea" id="RHEA:46608"/>
        <dbReference type="Rhea" id="RHEA-COMP:11060"/>
        <dbReference type="Rhea" id="RHEA-COMP:11605"/>
        <dbReference type="ChEBI" id="CHEBI:15378"/>
        <dbReference type="ChEBI" id="CHEBI:30013"/>
        <dbReference type="ChEBI" id="CHEBI:30616"/>
        <dbReference type="ChEBI" id="CHEBI:61977"/>
        <dbReference type="ChEBI" id="CHEBI:456216"/>
        <dbReference type="EC" id="2.7.11.1"/>
    </reaction>
</comment>
<dbReference type="GO" id="GO:0016301">
    <property type="term" value="F:kinase activity"/>
    <property type="evidence" value="ECO:0007669"/>
    <property type="project" value="UniProtKB-KW"/>
</dbReference>
<dbReference type="EC" id="2.7.11.1" evidence="1"/>
<dbReference type="SMART" id="SM00220">
    <property type="entry name" value="S_TKc"/>
    <property type="match status" value="1"/>
</dbReference>
<feature type="domain" description="PASTA" evidence="14">
    <location>
        <begin position="359"/>
        <end position="426"/>
    </location>
</feature>
<feature type="region of interest" description="Disordered" evidence="11">
    <location>
        <begin position="295"/>
        <end position="321"/>
    </location>
</feature>
<dbReference type="NCBIfam" id="NF033483">
    <property type="entry name" value="PknB_PASTA_kin"/>
    <property type="match status" value="1"/>
</dbReference>
<evidence type="ECO:0000256" key="9">
    <source>
        <dbReference type="ARBA" id="ARBA00048679"/>
    </source>
</evidence>
<dbReference type="Gene3D" id="3.30.200.20">
    <property type="entry name" value="Phosphorylase Kinase, domain 1"/>
    <property type="match status" value="1"/>
</dbReference>
<feature type="region of interest" description="Disordered" evidence="11">
    <location>
        <begin position="522"/>
        <end position="615"/>
    </location>
</feature>
<keyword evidence="6 15" id="KW-0418">Kinase</keyword>
<keyword evidence="12" id="KW-0472">Membrane</keyword>
<keyword evidence="4" id="KW-0677">Repeat</keyword>
<dbReference type="Proteomes" id="UP001595699">
    <property type="component" value="Unassembled WGS sequence"/>
</dbReference>
<evidence type="ECO:0000256" key="10">
    <source>
        <dbReference type="PROSITE-ProRule" id="PRU10141"/>
    </source>
</evidence>
<dbReference type="InterPro" id="IPR000719">
    <property type="entry name" value="Prot_kinase_dom"/>
</dbReference>
<keyword evidence="5 10" id="KW-0547">Nucleotide-binding</keyword>
<evidence type="ECO:0000256" key="6">
    <source>
        <dbReference type="ARBA" id="ARBA00022777"/>
    </source>
</evidence>
<evidence type="ECO:0000259" key="13">
    <source>
        <dbReference type="PROSITE" id="PS50011"/>
    </source>
</evidence>
<protein>
    <recommendedName>
        <fullName evidence="1">non-specific serine/threonine protein kinase</fullName>
        <ecNumber evidence="1">2.7.11.1</ecNumber>
    </recommendedName>
</protein>
<dbReference type="SMART" id="SM00740">
    <property type="entry name" value="PASTA"/>
    <property type="match status" value="3"/>
</dbReference>
<dbReference type="EMBL" id="JBHRZH010000062">
    <property type="protein sequence ID" value="MFC3766948.1"/>
    <property type="molecule type" value="Genomic_DNA"/>
</dbReference>
<dbReference type="PROSITE" id="PS00107">
    <property type="entry name" value="PROTEIN_KINASE_ATP"/>
    <property type="match status" value="1"/>
</dbReference>
<keyword evidence="12" id="KW-0812">Transmembrane</keyword>
<evidence type="ECO:0000256" key="11">
    <source>
        <dbReference type="SAM" id="MobiDB-lite"/>
    </source>
</evidence>
<evidence type="ECO:0000313" key="16">
    <source>
        <dbReference type="Proteomes" id="UP001595699"/>
    </source>
</evidence>
<dbReference type="SUPFAM" id="SSF56112">
    <property type="entry name" value="Protein kinase-like (PK-like)"/>
    <property type="match status" value="1"/>
</dbReference>
<accession>A0ABV7YPW8</accession>
<dbReference type="InterPro" id="IPR011009">
    <property type="entry name" value="Kinase-like_dom_sf"/>
</dbReference>
<feature type="region of interest" description="Disordered" evidence="11">
    <location>
        <begin position="452"/>
        <end position="483"/>
    </location>
</feature>
<feature type="domain" description="Protein kinase" evidence="13">
    <location>
        <begin position="11"/>
        <end position="277"/>
    </location>
</feature>
<dbReference type="CDD" id="cd14014">
    <property type="entry name" value="STKc_PknB_like"/>
    <property type="match status" value="1"/>
</dbReference>
<dbReference type="Gene3D" id="3.30.10.20">
    <property type="match status" value="3"/>
</dbReference>
<feature type="compositionally biased region" description="Low complexity" evidence="11">
    <location>
        <begin position="522"/>
        <end position="534"/>
    </location>
</feature>
<proteinExistence type="predicted"/>
<evidence type="ECO:0000256" key="7">
    <source>
        <dbReference type="ARBA" id="ARBA00022840"/>
    </source>
</evidence>
<evidence type="ECO:0000256" key="5">
    <source>
        <dbReference type="ARBA" id="ARBA00022741"/>
    </source>
</evidence>
<evidence type="ECO:0000256" key="12">
    <source>
        <dbReference type="SAM" id="Phobius"/>
    </source>
</evidence>
<dbReference type="InterPro" id="IPR017441">
    <property type="entry name" value="Protein_kinase_ATP_BS"/>
</dbReference>
<dbReference type="PROSITE" id="PS51178">
    <property type="entry name" value="PASTA"/>
    <property type="match status" value="3"/>
</dbReference>
<evidence type="ECO:0000313" key="15">
    <source>
        <dbReference type="EMBL" id="MFC3766948.1"/>
    </source>
</evidence>
<dbReference type="PROSITE" id="PS50011">
    <property type="entry name" value="PROTEIN_KINASE_DOM"/>
    <property type="match status" value="1"/>
</dbReference>
<evidence type="ECO:0000256" key="3">
    <source>
        <dbReference type="ARBA" id="ARBA00022679"/>
    </source>
</evidence>
<name>A0ABV7YPW8_9ACTN</name>
<dbReference type="InterPro" id="IPR008271">
    <property type="entry name" value="Ser/Thr_kinase_AS"/>
</dbReference>
<keyword evidence="16" id="KW-1185">Reference proteome</keyword>
<keyword evidence="2" id="KW-0723">Serine/threonine-protein kinase</keyword>
<dbReference type="Pfam" id="PF00069">
    <property type="entry name" value="Pkinase"/>
    <property type="match status" value="1"/>
</dbReference>
<dbReference type="RefSeq" id="WP_205115866.1">
    <property type="nucleotide sequence ID" value="NZ_JAFBCM010000001.1"/>
</dbReference>
<dbReference type="Gene3D" id="1.10.510.10">
    <property type="entry name" value="Transferase(Phosphotransferase) domain 1"/>
    <property type="match status" value="1"/>
</dbReference>
<keyword evidence="12" id="KW-1133">Transmembrane helix</keyword>
<dbReference type="PANTHER" id="PTHR43289:SF6">
    <property type="entry name" value="SERINE_THREONINE-PROTEIN KINASE NEKL-3"/>
    <property type="match status" value="1"/>
</dbReference>
<feature type="binding site" evidence="10">
    <location>
        <position position="40"/>
    </location>
    <ligand>
        <name>ATP</name>
        <dbReference type="ChEBI" id="CHEBI:30616"/>
    </ligand>
</feature>
<feature type="transmembrane region" description="Helical" evidence="12">
    <location>
        <begin position="330"/>
        <end position="350"/>
    </location>
</feature>
<evidence type="ECO:0000256" key="1">
    <source>
        <dbReference type="ARBA" id="ARBA00012513"/>
    </source>
</evidence>
<comment type="catalytic activity">
    <reaction evidence="9">
        <text>L-seryl-[protein] + ATP = O-phospho-L-seryl-[protein] + ADP + H(+)</text>
        <dbReference type="Rhea" id="RHEA:17989"/>
        <dbReference type="Rhea" id="RHEA-COMP:9863"/>
        <dbReference type="Rhea" id="RHEA-COMP:11604"/>
        <dbReference type="ChEBI" id="CHEBI:15378"/>
        <dbReference type="ChEBI" id="CHEBI:29999"/>
        <dbReference type="ChEBI" id="CHEBI:30616"/>
        <dbReference type="ChEBI" id="CHEBI:83421"/>
        <dbReference type="ChEBI" id="CHEBI:456216"/>
        <dbReference type="EC" id="2.7.11.1"/>
    </reaction>
</comment>
<comment type="caution">
    <text evidence="15">The sequence shown here is derived from an EMBL/GenBank/DDBJ whole genome shotgun (WGS) entry which is preliminary data.</text>
</comment>